<dbReference type="OrthoDB" id="9799428at2"/>
<accession>A0A1M6F4E5</accession>
<proteinExistence type="predicted"/>
<dbReference type="RefSeq" id="WP_072782719.1">
    <property type="nucleotide sequence ID" value="NZ_CP045292.1"/>
</dbReference>
<dbReference type="Gene3D" id="3.10.180.10">
    <property type="entry name" value="2,3-Dihydroxybiphenyl 1,2-Dioxygenase, domain 1"/>
    <property type="match status" value="1"/>
</dbReference>
<dbReference type="STRING" id="683124.SAMN05444337_1123"/>
<dbReference type="CDD" id="cd06587">
    <property type="entry name" value="VOC"/>
    <property type="match status" value="1"/>
</dbReference>
<protein>
    <recommendedName>
        <fullName evidence="1">VOC domain-containing protein</fullName>
    </recommendedName>
</protein>
<dbReference type="SUPFAM" id="SSF54593">
    <property type="entry name" value="Glyoxalase/Bleomycin resistance protein/Dihydroxybiphenyl dioxygenase"/>
    <property type="match status" value="1"/>
</dbReference>
<dbReference type="AlphaFoldDB" id="A0A1M6F4E5"/>
<sequence>MNEKEPKRVTGIGGLFFKCQNPEEIRNWYANHLGLDTNNYGATFWWKDENGNECSTQWSPFKEDTSYFKPSEKAFMQNFRVENLEWLLEKLKEEGVTIVGEMETYEYGKFAWIIDPEGNKIELWEPVDTSLK</sequence>
<dbReference type="Pfam" id="PF00903">
    <property type="entry name" value="Glyoxalase"/>
    <property type="match status" value="1"/>
</dbReference>
<dbReference type="Proteomes" id="UP000184232">
    <property type="component" value="Unassembled WGS sequence"/>
</dbReference>
<dbReference type="InterPro" id="IPR029068">
    <property type="entry name" value="Glyas_Bleomycin-R_OHBP_Dase"/>
</dbReference>
<organism evidence="2 3">
    <name type="scientific">Flavobacterium haoranii</name>
    <dbReference type="NCBI Taxonomy" id="683124"/>
    <lineage>
        <taxon>Bacteria</taxon>
        <taxon>Pseudomonadati</taxon>
        <taxon>Bacteroidota</taxon>
        <taxon>Flavobacteriia</taxon>
        <taxon>Flavobacteriales</taxon>
        <taxon>Flavobacteriaceae</taxon>
        <taxon>Flavobacterium</taxon>
    </lineage>
</organism>
<feature type="domain" description="VOC" evidence="1">
    <location>
        <begin position="11"/>
        <end position="126"/>
    </location>
</feature>
<dbReference type="InterPro" id="IPR037523">
    <property type="entry name" value="VOC_core"/>
</dbReference>
<dbReference type="EMBL" id="FQZH01000001">
    <property type="protein sequence ID" value="SHI92555.1"/>
    <property type="molecule type" value="Genomic_DNA"/>
</dbReference>
<evidence type="ECO:0000313" key="2">
    <source>
        <dbReference type="EMBL" id="SHI92555.1"/>
    </source>
</evidence>
<evidence type="ECO:0000313" key="3">
    <source>
        <dbReference type="Proteomes" id="UP000184232"/>
    </source>
</evidence>
<name>A0A1M6F4E5_9FLAO</name>
<dbReference type="PROSITE" id="PS51819">
    <property type="entry name" value="VOC"/>
    <property type="match status" value="1"/>
</dbReference>
<keyword evidence="3" id="KW-1185">Reference proteome</keyword>
<gene>
    <name evidence="2" type="ORF">SAMN05444337_1123</name>
</gene>
<dbReference type="PANTHER" id="PTHR33993:SF5">
    <property type="entry name" value="GLYOXALASE"/>
    <property type="match status" value="1"/>
</dbReference>
<evidence type="ECO:0000259" key="1">
    <source>
        <dbReference type="PROSITE" id="PS51819"/>
    </source>
</evidence>
<dbReference type="InterPro" id="IPR004360">
    <property type="entry name" value="Glyas_Fos-R_dOase_dom"/>
</dbReference>
<reference evidence="2 3" key="1">
    <citation type="submission" date="2016-11" db="EMBL/GenBank/DDBJ databases">
        <authorList>
            <person name="Jaros S."/>
            <person name="Januszkiewicz K."/>
            <person name="Wedrychowicz H."/>
        </authorList>
    </citation>
    <scope>NUCLEOTIDE SEQUENCE [LARGE SCALE GENOMIC DNA]</scope>
    <source>
        <strain evidence="2 3">DSM 22807</strain>
    </source>
</reference>
<dbReference type="PANTHER" id="PTHR33993">
    <property type="entry name" value="GLYOXALASE-RELATED"/>
    <property type="match status" value="1"/>
</dbReference>
<dbReference type="InterPro" id="IPR052164">
    <property type="entry name" value="Anthracycline_SecMetBiosynth"/>
</dbReference>